<name>A0ABX8X5N8_9CYAN</name>
<sequence>MIIIYLETNSIMAIAKGRNKELANSDSFVNYLELCLIDYGKLLRDFRKRFLKILEYLKNHGELIEPRIEMLVNTLNSPLIPGKNQKRDDFILQVILGHAENNLSVSKVFFSENTKDFGNTNIQQVLANVGINYFSKVSNLQGWLNAQ</sequence>
<dbReference type="Pfam" id="PF16289">
    <property type="entry name" value="PIN_12"/>
    <property type="match status" value="1"/>
</dbReference>
<protein>
    <recommendedName>
        <fullName evidence="1">DUF4935 domain-containing protein</fullName>
    </recommendedName>
</protein>
<accession>A0ABX8X5N8</accession>
<gene>
    <name evidence="2" type="ORF">K2F26_11440</name>
</gene>
<keyword evidence="3" id="KW-1185">Reference proteome</keyword>
<evidence type="ECO:0000259" key="1">
    <source>
        <dbReference type="Pfam" id="PF16289"/>
    </source>
</evidence>
<dbReference type="InterPro" id="IPR032557">
    <property type="entry name" value="DUF4935"/>
</dbReference>
<evidence type="ECO:0000313" key="3">
    <source>
        <dbReference type="Proteomes" id="UP000826540"/>
    </source>
</evidence>
<evidence type="ECO:0000313" key="2">
    <source>
        <dbReference type="EMBL" id="QYX33858.1"/>
    </source>
</evidence>
<dbReference type="Proteomes" id="UP000826540">
    <property type="component" value="Chromosome"/>
</dbReference>
<dbReference type="RefSeq" id="WP_220611570.1">
    <property type="nucleotide sequence ID" value="NZ_CP080598.1"/>
</dbReference>
<reference evidence="2 3" key="1">
    <citation type="journal article" date="2022" name="J. Am. Chem. Soc.">
        <title>Biosynthesis of Guanitoxin Enables Global Environmental Detection in Freshwater Cyanobacteria.</title>
        <authorList>
            <person name="Lima S.T."/>
            <person name="Fallon T.R."/>
            <person name="Cordoza J.L."/>
            <person name="Chekan J.R."/>
            <person name="Delbaje E."/>
            <person name="Hopiavuori A.R."/>
            <person name="Alvarenga D.O."/>
            <person name="Wood S.M."/>
            <person name="Luhavaya H."/>
            <person name="Baumgartner J.T."/>
            <person name="Dorr F.A."/>
            <person name="Etchegaray A."/>
            <person name="Pinto E."/>
            <person name="McKinnie S.M.K."/>
            <person name="Fiore M.F."/>
            <person name="Moore B.S."/>
        </authorList>
    </citation>
    <scope>NUCLEOTIDE SEQUENCE [LARGE SCALE GENOMIC DNA]</scope>
    <source>
        <strain evidence="2 3">ITEP-024</strain>
    </source>
</reference>
<proteinExistence type="predicted"/>
<dbReference type="EMBL" id="CP080598">
    <property type="protein sequence ID" value="QYX33858.1"/>
    <property type="molecule type" value="Genomic_DNA"/>
</dbReference>
<organism evidence="2 3">
    <name type="scientific">Sphaerospermopsis torques-reginae ITEP-024</name>
    <dbReference type="NCBI Taxonomy" id="984208"/>
    <lineage>
        <taxon>Bacteria</taxon>
        <taxon>Bacillati</taxon>
        <taxon>Cyanobacteriota</taxon>
        <taxon>Cyanophyceae</taxon>
        <taxon>Nostocales</taxon>
        <taxon>Aphanizomenonaceae</taxon>
        <taxon>Sphaerospermopsis</taxon>
        <taxon>Sphaerospermopsis torques-reginae</taxon>
    </lineage>
</organism>
<feature type="domain" description="DUF4935" evidence="1">
    <location>
        <begin position="18"/>
        <end position="117"/>
    </location>
</feature>